<protein>
    <submittedName>
        <fullName evidence="3">Serine/threonine protein kinase</fullName>
    </submittedName>
</protein>
<comment type="caution">
    <text evidence="3">The sequence shown here is derived from an EMBL/GenBank/DDBJ whole genome shotgun (WGS) entry which is preliminary data.</text>
</comment>
<dbReference type="GO" id="GO:0004674">
    <property type="term" value="F:protein serine/threonine kinase activity"/>
    <property type="evidence" value="ECO:0007669"/>
    <property type="project" value="UniProtKB-KW"/>
</dbReference>
<gene>
    <name evidence="3" type="ORF">PVAG01_10210</name>
</gene>
<evidence type="ECO:0000313" key="3">
    <source>
        <dbReference type="EMBL" id="KAL3418494.1"/>
    </source>
</evidence>
<keyword evidence="2" id="KW-0812">Transmembrane</keyword>
<evidence type="ECO:0000256" key="2">
    <source>
        <dbReference type="SAM" id="Phobius"/>
    </source>
</evidence>
<keyword evidence="3" id="KW-0418">Kinase</keyword>
<proteinExistence type="predicted"/>
<keyword evidence="2" id="KW-0472">Membrane</keyword>
<feature type="transmembrane region" description="Helical" evidence="2">
    <location>
        <begin position="772"/>
        <end position="795"/>
    </location>
</feature>
<reference evidence="3 4" key="1">
    <citation type="submission" date="2024-06" db="EMBL/GenBank/DDBJ databases">
        <title>Complete genome of Phlyctema vagabunda strain 19-DSS-EL-015.</title>
        <authorList>
            <person name="Fiorenzani C."/>
        </authorList>
    </citation>
    <scope>NUCLEOTIDE SEQUENCE [LARGE SCALE GENOMIC DNA]</scope>
    <source>
        <strain evidence="3 4">19-DSS-EL-015</strain>
    </source>
</reference>
<feature type="region of interest" description="Disordered" evidence="1">
    <location>
        <begin position="558"/>
        <end position="602"/>
    </location>
</feature>
<sequence>MYTSSHTSYASWTKISGRHPHFNVQQLYIPILNSIDKIVRIPGEVFEEFKSLEEIAHPLQRMTFYSHHDTKFEPKSCILDINDLRMGTKVNRGFKLNAQVYVKRTHVDVVSICANLIISQYGLVSEYGPITIDHLMDHGKYFPPSESELDDPNPNITDGKILLLPFKEDGTIIYASKILAILRYMFRVLDAEGVSIPYTMLHYLSSLRFPTIEIMGFIGEFAYEFAYILVRDKTLNPLYFAALENPAIGLQQIEIQLAFLLKRFAQDLKAQAKTGFEKGAVRLIRSHRKRISAHVCLAFVDIHALAICLRRTRGDDDSTALSIPDVAGADLIVEIHEFLFSSDAYKRLRQNLERSAYRPHKFKALMTTKHNSSDTLSKELTRPYPRLGRPVIISFHKKMEIEADDGVCMSAPIAEDVKTSSTSPGFSVKRYFDNEKTIKFVPSIVIPPPRLGNRIKAVIEDYLHSPIIWWPLSPIDTNCPKGHTRVAWDCVCGTEIYVDLSEKAARDYAQHLRKTKIVENSSSNQILKSQTLVDSSGVETTQEDTLLTSLASSSNSILPLHTTSPSASPSSLSTSDPSSTSSSTEAPGHLPQGKIPINKSNRPIVKDNQQMNIIQDKVRDRYLHWCVDSSSIKTRLFHLEVPRMNDAKIIQELKTTYNSVKRFWGWFSLTECYGVKFVTFERIDCSEELVACGPEELPPLGRDDYVYKYVDPREQFLKTLEKLLMHRFHSPCGGCSGRDTEDLFSRIPMKVNGQLEKRMWIKGYGMHAIPGYAFWKLFAALLLSQIPPVVFAGVWLRAHPNDLQNAFLFWGVLSTIIIGILNILLILPNWSLPK</sequence>
<keyword evidence="3" id="KW-0723">Serine/threonine-protein kinase</keyword>
<dbReference type="EMBL" id="JBFCZG010000009">
    <property type="protein sequence ID" value="KAL3418494.1"/>
    <property type="molecule type" value="Genomic_DNA"/>
</dbReference>
<dbReference type="Proteomes" id="UP001629113">
    <property type="component" value="Unassembled WGS sequence"/>
</dbReference>
<name>A0ABR4P5A7_9HELO</name>
<feature type="compositionally biased region" description="Low complexity" evidence="1">
    <location>
        <begin position="558"/>
        <end position="584"/>
    </location>
</feature>
<keyword evidence="4" id="KW-1185">Reference proteome</keyword>
<feature type="transmembrane region" description="Helical" evidence="2">
    <location>
        <begin position="807"/>
        <end position="827"/>
    </location>
</feature>
<accession>A0ABR4P5A7</accession>
<evidence type="ECO:0000313" key="4">
    <source>
        <dbReference type="Proteomes" id="UP001629113"/>
    </source>
</evidence>
<keyword evidence="3" id="KW-0808">Transferase</keyword>
<organism evidence="3 4">
    <name type="scientific">Phlyctema vagabunda</name>
    <dbReference type="NCBI Taxonomy" id="108571"/>
    <lineage>
        <taxon>Eukaryota</taxon>
        <taxon>Fungi</taxon>
        <taxon>Dikarya</taxon>
        <taxon>Ascomycota</taxon>
        <taxon>Pezizomycotina</taxon>
        <taxon>Leotiomycetes</taxon>
        <taxon>Helotiales</taxon>
        <taxon>Dermateaceae</taxon>
        <taxon>Phlyctema</taxon>
    </lineage>
</organism>
<keyword evidence="2" id="KW-1133">Transmembrane helix</keyword>
<evidence type="ECO:0000256" key="1">
    <source>
        <dbReference type="SAM" id="MobiDB-lite"/>
    </source>
</evidence>